<dbReference type="GO" id="GO:0016887">
    <property type="term" value="F:ATP hydrolysis activity"/>
    <property type="evidence" value="ECO:0007669"/>
    <property type="project" value="InterPro"/>
</dbReference>
<dbReference type="GO" id="GO:0005524">
    <property type="term" value="F:ATP binding"/>
    <property type="evidence" value="ECO:0007669"/>
    <property type="project" value="UniProtKB-KW"/>
</dbReference>
<gene>
    <name evidence="6" type="ORF">DYS74_09705</name>
</gene>
<dbReference type="InterPro" id="IPR017871">
    <property type="entry name" value="ABC_transporter-like_CS"/>
</dbReference>
<keyword evidence="4 6" id="KW-0067">ATP-binding</keyword>
<evidence type="ECO:0000256" key="1">
    <source>
        <dbReference type="ARBA" id="ARBA00005417"/>
    </source>
</evidence>
<evidence type="ECO:0000256" key="2">
    <source>
        <dbReference type="ARBA" id="ARBA00022448"/>
    </source>
</evidence>
<evidence type="ECO:0000313" key="6">
    <source>
        <dbReference type="EMBL" id="RLL65090.1"/>
    </source>
</evidence>
<evidence type="ECO:0000313" key="7">
    <source>
        <dbReference type="Proteomes" id="UP000279673"/>
    </source>
</evidence>
<keyword evidence="2" id="KW-0813">Transport</keyword>
<keyword evidence="7" id="KW-1185">Reference proteome</keyword>
<accession>A0A421BPW2</accession>
<dbReference type="Proteomes" id="UP000279673">
    <property type="component" value="Unassembled WGS sequence"/>
</dbReference>
<comment type="similarity">
    <text evidence="1">Belongs to the ABC transporter superfamily.</text>
</comment>
<dbReference type="EMBL" id="RCHI01000007">
    <property type="protein sequence ID" value="RLL65090.1"/>
    <property type="molecule type" value="Genomic_DNA"/>
</dbReference>
<dbReference type="PANTHER" id="PTHR42788">
    <property type="entry name" value="TAURINE IMPORT ATP-BINDING PROTEIN-RELATED"/>
    <property type="match status" value="1"/>
</dbReference>
<evidence type="ECO:0000259" key="5">
    <source>
        <dbReference type="PROSITE" id="PS50893"/>
    </source>
</evidence>
<feature type="domain" description="ABC transporter" evidence="5">
    <location>
        <begin position="6"/>
        <end position="236"/>
    </location>
</feature>
<dbReference type="InterPro" id="IPR003593">
    <property type="entry name" value="AAA+_ATPase"/>
</dbReference>
<sequence>MTEAGLDLSGLTIRAGARVLVEDLSMTLPTTGITALIGPSGCGKSTVLRWLAGILPDTLAAEGQARIGGRPLRLPDPAIGFQPQADALFPWLTIAQNAALGLRVAGLSAPAARARVAPLFPAFGLAGTEAMYPAELSGGMRQRAAFLRTMVRDGQFLLLDEPFSALDAVTRLRLQGWLLARLAERPRSVLLVTHDLHEATSLADRILVMAARPGRIRAEIAVPIPPSARSEHSLAPLRETLKTLLLEDPPT</sequence>
<protein>
    <submittedName>
        <fullName evidence="6">ABC transporter ATP-binding protein</fullName>
    </submittedName>
</protein>
<dbReference type="SUPFAM" id="SSF52540">
    <property type="entry name" value="P-loop containing nucleoside triphosphate hydrolases"/>
    <property type="match status" value="1"/>
</dbReference>
<dbReference type="InterPro" id="IPR050166">
    <property type="entry name" value="ABC_transporter_ATP-bind"/>
</dbReference>
<dbReference type="PROSITE" id="PS00211">
    <property type="entry name" value="ABC_TRANSPORTER_1"/>
    <property type="match status" value="1"/>
</dbReference>
<keyword evidence="3" id="KW-0547">Nucleotide-binding</keyword>
<comment type="caution">
    <text evidence="6">The sequence shown here is derived from an EMBL/GenBank/DDBJ whole genome shotgun (WGS) entry which is preliminary data.</text>
</comment>
<dbReference type="InterPro" id="IPR003439">
    <property type="entry name" value="ABC_transporter-like_ATP-bd"/>
</dbReference>
<dbReference type="InterPro" id="IPR027417">
    <property type="entry name" value="P-loop_NTPase"/>
</dbReference>
<evidence type="ECO:0000256" key="3">
    <source>
        <dbReference type="ARBA" id="ARBA00022741"/>
    </source>
</evidence>
<reference evidence="6 7" key="1">
    <citation type="submission" date="2018-10" db="EMBL/GenBank/DDBJ databases">
        <title>Rhodobacter sp . BO-81.</title>
        <authorList>
            <person name="Im W.T."/>
        </authorList>
    </citation>
    <scope>NUCLEOTIDE SEQUENCE [LARGE SCALE GENOMIC DNA]</scope>
    <source>
        <strain evidence="6 7">BO-81</strain>
    </source>
</reference>
<dbReference type="PANTHER" id="PTHR42788:SF19">
    <property type="entry name" value="ALIPHATIC SULFONATES IMPORT ATP-BINDING PROTEIN SSUB 2"/>
    <property type="match status" value="1"/>
</dbReference>
<dbReference type="Pfam" id="PF00005">
    <property type="entry name" value="ABC_tran"/>
    <property type="match status" value="1"/>
</dbReference>
<dbReference type="RefSeq" id="WP_121533270.1">
    <property type="nucleotide sequence ID" value="NZ_RCHI01000007.1"/>
</dbReference>
<organism evidence="6 7">
    <name type="scientific">Paenirhodobacter hankyongi</name>
    <dbReference type="NCBI Taxonomy" id="2294033"/>
    <lineage>
        <taxon>Bacteria</taxon>
        <taxon>Pseudomonadati</taxon>
        <taxon>Pseudomonadota</taxon>
        <taxon>Alphaproteobacteria</taxon>
        <taxon>Rhodobacterales</taxon>
        <taxon>Rhodobacter group</taxon>
        <taxon>Paenirhodobacter</taxon>
    </lineage>
</organism>
<proteinExistence type="inferred from homology"/>
<dbReference type="Gene3D" id="3.40.50.300">
    <property type="entry name" value="P-loop containing nucleotide triphosphate hydrolases"/>
    <property type="match status" value="1"/>
</dbReference>
<dbReference type="PROSITE" id="PS50893">
    <property type="entry name" value="ABC_TRANSPORTER_2"/>
    <property type="match status" value="1"/>
</dbReference>
<dbReference type="AlphaFoldDB" id="A0A421BPW2"/>
<dbReference type="SMART" id="SM00382">
    <property type="entry name" value="AAA"/>
    <property type="match status" value="1"/>
</dbReference>
<name>A0A421BPW2_9RHOB</name>
<evidence type="ECO:0000256" key="4">
    <source>
        <dbReference type="ARBA" id="ARBA00022840"/>
    </source>
</evidence>